<reference evidence="2 3" key="1">
    <citation type="journal article" date="2020" name="Int. J. Syst. Evol. Microbiol.">
        <title>Novel acetic acid bacteria from cider fermentations: Acetobacter conturbans sp. nov. and Acetobacter fallax sp. nov.</title>
        <authorList>
            <person name="Sombolestani A.S."/>
            <person name="Cleenwerck I."/>
            <person name="Cnockaert M."/>
            <person name="Borremans W."/>
            <person name="Wieme A.D."/>
            <person name="De Vuyst L."/>
            <person name="Vandamme P."/>
        </authorList>
    </citation>
    <scope>NUCLEOTIDE SEQUENCE [LARGE SCALE GENOMIC DNA]</scope>
    <source>
        <strain evidence="2 3">LMG 1637</strain>
    </source>
</reference>
<dbReference type="RefSeq" id="WP_173577812.1">
    <property type="nucleotide sequence ID" value="NZ_WOSW01000025.1"/>
</dbReference>
<dbReference type="Pfam" id="PF21722">
    <property type="entry name" value="Gly_rich_2"/>
    <property type="match status" value="1"/>
</dbReference>
<proteinExistence type="predicted"/>
<comment type="caution">
    <text evidence="2">The sequence shown here is derived from an EMBL/GenBank/DDBJ whole genome shotgun (WGS) entry which is preliminary data.</text>
</comment>
<protein>
    <recommendedName>
        <fullName evidence="1">Glycine-rich domain-containing protein</fullName>
    </recommendedName>
</protein>
<sequence>MDRVIVYPGQIVADTDTLIAERNTEQAVGQVLGLTMGETGPYASGLAATCSGTDMVVSVAAGQIVAVATTDPTAYGTLGTSSESVMRQYVAPATSFTIAAAASAQTLYISATLSVTDTGATLLRYADVTDETRTLSGVSNDGVSQPTLRAAVATLTISATASDTDIVPVWRVDVPAGAAAITQDMISLNNSNLFYPTIPELAPTNSPVFTGIPQAPTPPSTDSSTRLATTAFVTGWAAGNLLSQQHYTGPAATDGGSTSMTLALSSRCRIAIIELCAGGGGGGGAATAAAATAGLGGGGGGGGYARVIINMSVFGTTVPIVLGCGGRGGQASSGAMSGNNGGNSSMGSFLTLNGGVGGTSILAGGPAILAGAGRGGTFQFTSTSGVDAPVLSNGDGGSSGHATGMSSDYFFGFGGKGGNAPGFAGGDEAGSLGAGNGGSPGCGGSGACAGPNQSYQNGGDGGAGWMIVTQYG</sequence>
<dbReference type="Proteomes" id="UP000615326">
    <property type="component" value="Unassembled WGS sequence"/>
</dbReference>
<feature type="domain" description="Glycine-rich" evidence="1">
    <location>
        <begin position="261"/>
        <end position="469"/>
    </location>
</feature>
<evidence type="ECO:0000313" key="3">
    <source>
        <dbReference type="Proteomes" id="UP000615326"/>
    </source>
</evidence>
<evidence type="ECO:0000259" key="1">
    <source>
        <dbReference type="Pfam" id="PF21722"/>
    </source>
</evidence>
<keyword evidence="3" id="KW-1185">Reference proteome</keyword>
<evidence type="ECO:0000313" key="2">
    <source>
        <dbReference type="EMBL" id="NHO33289.1"/>
    </source>
</evidence>
<dbReference type="InterPro" id="IPR049304">
    <property type="entry name" value="Gly_rich_dom"/>
</dbReference>
<organism evidence="2 3">
    <name type="scientific">Acetobacter fallax</name>
    <dbReference type="NCBI Taxonomy" id="1737473"/>
    <lineage>
        <taxon>Bacteria</taxon>
        <taxon>Pseudomonadati</taxon>
        <taxon>Pseudomonadota</taxon>
        <taxon>Alphaproteobacteria</taxon>
        <taxon>Acetobacterales</taxon>
        <taxon>Acetobacteraceae</taxon>
        <taxon>Acetobacter</taxon>
    </lineage>
</organism>
<dbReference type="EMBL" id="WOSW01000025">
    <property type="protein sequence ID" value="NHO33289.1"/>
    <property type="molecule type" value="Genomic_DNA"/>
</dbReference>
<gene>
    <name evidence="2" type="ORF">GOB84_12090</name>
</gene>
<name>A0ABX0KA53_9PROT</name>
<accession>A0ABX0KA53</accession>